<dbReference type="InterPro" id="IPR010982">
    <property type="entry name" value="Lambda_DNA-bd_dom_sf"/>
</dbReference>
<dbReference type="EMBL" id="VSRQ01000008">
    <property type="protein sequence ID" value="TYK44512.1"/>
    <property type="molecule type" value="Genomic_DNA"/>
</dbReference>
<dbReference type="Pfam" id="PF13560">
    <property type="entry name" value="HTH_31"/>
    <property type="match status" value="1"/>
</dbReference>
<organism evidence="2 3">
    <name type="scientific">Actinomadura decatromicini</name>
    <dbReference type="NCBI Taxonomy" id="2604572"/>
    <lineage>
        <taxon>Bacteria</taxon>
        <taxon>Bacillati</taxon>
        <taxon>Actinomycetota</taxon>
        <taxon>Actinomycetes</taxon>
        <taxon>Streptosporangiales</taxon>
        <taxon>Thermomonosporaceae</taxon>
        <taxon>Actinomadura</taxon>
    </lineage>
</organism>
<protein>
    <submittedName>
        <fullName evidence="2">Helix-turn-helix transcriptional regulator</fullName>
    </submittedName>
</protein>
<dbReference type="SUPFAM" id="SSF47413">
    <property type="entry name" value="lambda repressor-like DNA-binding domains"/>
    <property type="match status" value="1"/>
</dbReference>
<dbReference type="CDD" id="cd00093">
    <property type="entry name" value="HTH_XRE"/>
    <property type="match status" value="1"/>
</dbReference>
<dbReference type="RefSeq" id="WP_148766670.1">
    <property type="nucleotide sequence ID" value="NZ_VSRQ01000008.1"/>
</dbReference>
<dbReference type="InterPro" id="IPR001387">
    <property type="entry name" value="Cro/C1-type_HTH"/>
</dbReference>
<evidence type="ECO:0000259" key="1">
    <source>
        <dbReference type="PROSITE" id="PS50943"/>
    </source>
</evidence>
<feature type="domain" description="HTH cro/C1-type" evidence="1">
    <location>
        <begin position="21"/>
        <end position="74"/>
    </location>
</feature>
<evidence type="ECO:0000313" key="2">
    <source>
        <dbReference type="EMBL" id="TYK44512.1"/>
    </source>
</evidence>
<dbReference type="Gene3D" id="1.10.260.40">
    <property type="entry name" value="lambda repressor-like DNA-binding domains"/>
    <property type="match status" value="1"/>
</dbReference>
<sequence length="89" mass="9338">MVRQPLTPEQIEAGRRLGSLLRDARAGRDLAEVARAAGISPETLRKIETGRLPSPGFGTIVRLGEALGLPVQELAAAWRGGGLPLEAAS</sequence>
<gene>
    <name evidence="2" type="ORF">FXF68_34165</name>
</gene>
<dbReference type="PROSITE" id="PS50943">
    <property type="entry name" value="HTH_CROC1"/>
    <property type="match status" value="1"/>
</dbReference>
<accession>A0A5D3F8V9</accession>
<dbReference type="Proteomes" id="UP000323505">
    <property type="component" value="Unassembled WGS sequence"/>
</dbReference>
<dbReference type="SMART" id="SM00530">
    <property type="entry name" value="HTH_XRE"/>
    <property type="match status" value="1"/>
</dbReference>
<proteinExistence type="predicted"/>
<keyword evidence="3" id="KW-1185">Reference proteome</keyword>
<evidence type="ECO:0000313" key="3">
    <source>
        <dbReference type="Proteomes" id="UP000323505"/>
    </source>
</evidence>
<comment type="caution">
    <text evidence="2">The sequence shown here is derived from an EMBL/GenBank/DDBJ whole genome shotgun (WGS) entry which is preliminary data.</text>
</comment>
<dbReference type="GO" id="GO:0003677">
    <property type="term" value="F:DNA binding"/>
    <property type="evidence" value="ECO:0007669"/>
    <property type="project" value="InterPro"/>
</dbReference>
<name>A0A5D3F8V9_9ACTN</name>
<reference evidence="2 3" key="1">
    <citation type="submission" date="2019-08" db="EMBL/GenBank/DDBJ databases">
        <title>Actinomadura sp. nov. CYP1-5 isolated from mountain soil.</title>
        <authorList>
            <person name="Songsumanus A."/>
            <person name="Kuncharoen N."/>
            <person name="Kudo T."/>
            <person name="Yuki M."/>
            <person name="Igarashi Y."/>
            <person name="Tanasupawat S."/>
        </authorList>
    </citation>
    <scope>NUCLEOTIDE SEQUENCE [LARGE SCALE GENOMIC DNA]</scope>
    <source>
        <strain evidence="2 3">CYP1-5</strain>
    </source>
</reference>
<dbReference type="AlphaFoldDB" id="A0A5D3F8V9"/>